<dbReference type="EMBL" id="CAQQ02194870">
    <property type="status" value="NOT_ANNOTATED_CDS"/>
    <property type="molecule type" value="Genomic_DNA"/>
</dbReference>
<dbReference type="EMBL" id="CAQQ02194871">
    <property type="status" value="NOT_ANNOTATED_CDS"/>
    <property type="molecule type" value="Genomic_DNA"/>
</dbReference>
<reference evidence="1" key="2">
    <citation type="submission" date="2015-06" db="UniProtKB">
        <authorList>
            <consortium name="EnsemblMetazoa"/>
        </authorList>
    </citation>
    <scope>IDENTIFICATION</scope>
</reference>
<sequence>MLHIRSFHPSYPINAVLCLENLPPPNFSQSSRSLKKPKESTFNEPFWYNQELLEHNRGF</sequence>
<dbReference type="Proteomes" id="UP000015102">
    <property type="component" value="Unassembled WGS sequence"/>
</dbReference>
<proteinExistence type="predicted"/>
<accession>T1GBJ4</accession>
<keyword evidence="2" id="KW-1185">Reference proteome</keyword>
<reference evidence="2" key="1">
    <citation type="submission" date="2013-02" db="EMBL/GenBank/DDBJ databases">
        <authorList>
            <person name="Hughes D."/>
        </authorList>
    </citation>
    <scope>NUCLEOTIDE SEQUENCE</scope>
    <source>
        <strain>Durham</strain>
        <strain evidence="2">NC isolate 2 -- Noor lab</strain>
    </source>
</reference>
<organism evidence="1 2">
    <name type="scientific">Megaselia scalaris</name>
    <name type="common">Humpbacked fly</name>
    <name type="synonym">Phora scalaris</name>
    <dbReference type="NCBI Taxonomy" id="36166"/>
    <lineage>
        <taxon>Eukaryota</taxon>
        <taxon>Metazoa</taxon>
        <taxon>Ecdysozoa</taxon>
        <taxon>Arthropoda</taxon>
        <taxon>Hexapoda</taxon>
        <taxon>Insecta</taxon>
        <taxon>Pterygota</taxon>
        <taxon>Neoptera</taxon>
        <taxon>Endopterygota</taxon>
        <taxon>Diptera</taxon>
        <taxon>Brachycera</taxon>
        <taxon>Muscomorpha</taxon>
        <taxon>Platypezoidea</taxon>
        <taxon>Phoridae</taxon>
        <taxon>Megaseliini</taxon>
        <taxon>Megaselia</taxon>
    </lineage>
</organism>
<protein>
    <submittedName>
        <fullName evidence="1">Uncharacterized protein</fullName>
    </submittedName>
</protein>
<evidence type="ECO:0000313" key="2">
    <source>
        <dbReference type="Proteomes" id="UP000015102"/>
    </source>
</evidence>
<dbReference type="EnsemblMetazoa" id="MESCA000628-RA">
    <property type="protein sequence ID" value="MESCA000628-PA"/>
    <property type="gene ID" value="MESCA000628"/>
</dbReference>
<evidence type="ECO:0000313" key="1">
    <source>
        <dbReference type="EnsemblMetazoa" id="MESCA000628-PA"/>
    </source>
</evidence>
<name>T1GBJ4_MEGSC</name>
<dbReference type="HOGENOM" id="CLU_2963453_0_0_1"/>
<dbReference type="AlphaFoldDB" id="T1GBJ4"/>